<dbReference type="SMART" id="SM00369">
    <property type="entry name" value="LRR_TYP"/>
    <property type="match status" value="3"/>
</dbReference>
<keyword evidence="3" id="KW-1133">Transmembrane helix</keyword>
<evidence type="ECO:0000256" key="1">
    <source>
        <dbReference type="ARBA" id="ARBA00022614"/>
    </source>
</evidence>
<evidence type="ECO:0000256" key="2">
    <source>
        <dbReference type="ARBA" id="ARBA00022737"/>
    </source>
</evidence>
<dbReference type="Proteomes" id="UP001153620">
    <property type="component" value="Chromosome 3"/>
</dbReference>
<feature type="transmembrane region" description="Helical" evidence="3">
    <location>
        <begin position="460"/>
        <end position="482"/>
    </location>
</feature>
<feature type="transmembrane region" description="Helical" evidence="3">
    <location>
        <begin position="37"/>
        <end position="54"/>
    </location>
</feature>
<keyword evidence="3" id="KW-0472">Membrane</keyword>
<evidence type="ECO:0000256" key="3">
    <source>
        <dbReference type="SAM" id="Phobius"/>
    </source>
</evidence>
<dbReference type="OrthoDB" id="676979at2759"/>
<sequence>MRCCSLFVSISVQYLISKCEVQGIIELKNNKKMMIKLIQLLLIIVIFITANVLAQDKICDRDLTDPSSCSFNGIKVPDELYKLTPFKDIKFAEVKRIRFSDSRMYHLPSEVTKTYVNVQDLDISNTHISRFDGMDFSDSNILIKLNASRNAIHSLPKGLSNKFRYMQNMDISNNFIELIETGAFSYNKNLTYLNLSNNLIEVIDREFLIAVRSVKILHLSYNRISEIQGDLTDIQFDIEEIYLNDNQLKTIDPLMIKSLLVLDISRNRLEGHFNFLEAKFIELNVRANFIETLNVSTILEKLDASDSNNRMFKINFGTGSWLKELKLSNLDIVDYDHLLNQIKHLANLESLDLSHNNLESFDFEEVAKSLEVLNLERTNLRKIDNLNYVKILIPTLKEINIQDNLFDCSELPKILNDFKQHKINVTGLIDGHLNEFVEKNCAPPSHRGDHQVCQTGSSGAFIFFFVVSIFGNTLCAVVFLLFKYRGFGKNPSQLLMRDF</sequence>
<dbReference type="PANTHER" id="PTHR24366">
    <property type="entry name" value="IG(IMMUNOGLOBULIN) AND LRR(LEUCINE RICH REPEAT) DOMAINS"/>
    <property type="match status" value="1"/>
</dbReference>
<dbReference type="Pfam" id="PF13855">
    <property type="entry name" value="LRR_8"/>
    <property type="match status" value="1"/>
</dbReference>
<dbReference type="PRINTS" id="PR00019">
    <property type="entry name" value="LEURICHRPT"/>
</dbReference>
<proteinExistence type="predicted"/>
<reference evidence="4" key="1">
    <citation type="submission" date="2022-01" db="EMBL/GenBank/DDBJ databases">
        <authorList>
            <person name="King R."/>
        </authorList>
    </citation>
    <scope>NUCLEOTIDE SEQUENCE</scope>
</reference>
<keyword evidence="3" id="KW-0812">Transmembrane</keyword>
<dbReference type="Pfam" id="PF00560">
    <property type="entry name" value="LRR_1"/>
    <property type="match status" value="1"/>
</dbReference>
<accession>A0A9N9WX65</accession>
<name>A0A9N9WX65_9DIPT</name>
<keyword evidence="2" id="KW-0677">Repeat</keyword>
<dbReference type="AlphaFoldDB" id="A0A9N9WX65"/>
<reference evidence="4" key="2">
    <citation type="submission" date="2022-10" db="EMBL/GenBank/DDBJ databases">
        <authorList>
            <consortium name="ENA_rothamsted_submissions"/>
            <consortium name="culmorum"/>
            <person name="King R."/>
        </authorList>
    </citation>
    <scope>NUCLEOTIDE SEQUENCE</scope>
</reference>
<organism evidence="4 5">
    <name type="scientific">Chironomus riparius</name>
    <dbReference type="NCBI Taxonomy" id="315576"/>
    <lineage>
        <taxon>Eukaryota</taxon>
        <taxon>Metazoa</taxon>
        <taxon>Ecdysozoa</taxon>
        <taxon>Arthropoda</taxon>
        <taxon>Hexapoda</taxon>
        <taxon>Insecta</taxon>
        <taxon>Pterygota</taxon>
        <taxon>Neoptera</taxon>
        <taxon>Endopterygota</taxon>
        <taxon>Diptera</taxon>
        <taxon>Nematocera</taxon>
        <taxon>Chironomoidea</taxon>
        <taxon>Chironomidae</taxon>
        <taxon>Chironominae</taxon>
        <taxon>Chironomus</taxon>
    </lineage>
</organism>
<dbReference type="InterPro" id="IPR032675">
    <property type="entry name" value="LRR_dom_sf"/>
</dbReference>
<dbReference type="InterPro" id="IPR001611">
    <property type="entry name" value="Leu-rich_rpt"/>
</dbReference>
<keyword evidence="1" id="KW-0433">Leucine-rich repeat</keyword>
<dbReference type="PANTHER" id="PTHR24366:SF170">
    <property type="entry name" value="RE50361P"/>
    <property type="match status" value="1"/>
</dbReference>
<dbReference type="InterPro" id="IPR003591">
    <property type="entry name" value="Leu-rich_rpt_typical-subtyp"/>
</dbReference>
<dbReference type="SUPFAM" id="SSF52058">
    <property type="entry name" value="L domain-like"/>
    <property type="match status" value="1"/>
</dbReference>
<evidence type="ECO:0000313" key="5">
    <source>
        <dbReference type="Proteomes" id="UP001153620"/>
    </source>
</evidence>
<dbReference type="Gene3D" id="3.80.10.10">
    <property type="entry name" value="Ribonuclease Inhibitor"/>
    <property type="match status" value="1"/>
</dbReference>
<protein>
    <submittedName>
        <fullName evidence="4">Uncharacterized protein</fullName>
    </submittedName>
</protein>
<evidence type="ECO:0000313" key="4">
    <source>
        <dbReference type="EMBL" id="CAG9809081.1"/>
    </source>
</evidence>
<gene>
    <name evidence="4" type="ORF">CHIRRI_LOCUS11911</name>
</gene>
<dbReference type="EMBL" id="OU895879">
    <property type="protein sequence ID" value="CAG9809081.1"/>
    <property type="molecule type" value="Genomic_DNA"/>
</dbReference>
<keyword evidence="5" id="KW-1185">Reference proteome</keyword>